<dbReference type="Proteomes" id="UP001199469">
    <property type="component" value="Unassembled WGS sequence"/>
</dbReference>
<keyword evidence="1" id="KW-1133">Transmembrane helix</keyword>
<sequence length="248" mass="27690">MYDPGLILAAIDDHTVVILLLFGAAQILQDVAMVTAVLMTRREGWISIPLPCTFLWLAHDLGVVVRFDLWFGTYDHWFLKLFWVGLVVAFLLELVFLAQASRVGRKEYLPGGTQAQWNALLVGGAVMVVLAWEYQKTIWDDPLYQALAATTLYVIPLFAVPLVLRRRSAVAQSPVIYGSFALMIPLWWAATAGFYGQGFRSWQYLVTGVVAFVALAGLTIWVRRLRAAGRHGDPQLPDRTLVAADQRA</sequence>
<gene>
    <name evidence="2" type="ORF">LQ327_32915</name>
</gene>
<reference evidence="2 3" key="1">
    <citation type="submission" date="2021-11" db="EMBL/GenBank/DDBJ databases">
        <title>Draft genome sequence of Actinomycetospora sp. SF1 isolated from the rhizosphere soil.</title>
        <authorList>
            <person name="Duangmal K."/>
            <person name="Chantavorakit T."/>
        </authorList>
    </citation>
    <scope>NUCLEOTIDE SEQUENCE [LARGE SCALE GENOMIC DNA]</scope>
    <source>
        <strain evidence="2 3">TBRC 5722</strain>
    </source>
</reference>
<name>A0ABS8PIS1_9PSEU</name>
<keyword evidence="1" id="KW-0472">Membrane</keyword>
<protein>
    <submittedName>
        <fullName evidence="2">Uncharacterized protein</fullName>
    </submittedName>
</protein>
<keyword evidence="1" id="KW-0812">Transmembrane</keyword>
<evidence type="ECO:0000256" key="1">
    <source>
        <dbReference type="SAM" id="Phobius"/>
    </source>
</evidence>
<feature type="transmembrane region" description="Helical" evidence="1">
    <location>
        <begin position="176"/>
        <end position="196"/>
    </location>
</feature>
<feature type="transmembrane region" description="Helical" evidence="1">
    <location>
        <begin position="77"/>
        <end position="97"/>
    </location>
</feature>
<feature type="transmembrane region" description="Helical" evidence="1">
    <location>
        <begin position="117"/>
        <end position="134"/>
    </location>
</feature>
<feature type="transmembrane region" description="Helical" evidence="1">
    <location>
        <begin position="146"/>
        <end position="164"/>
    </location>
</feature>
<comment type="caution">
    <text evidence="2">The sequence shown here is derived from an EMBL/GenBank/DDBJ whole genome shotgun (WGS) entry which is preliminary data.</text>
</comment>
<feature type="transmembrane region" description="Helical" evidence="1">
    <location>
        <begin position="202"/>
        <end position="222"/>
    </location>
</feature>
<evidence type="ECO:0000313" key="2">
    <source>
        <dbReference type="EMBL" id="MCD2198183.1"/>
    </source>
</evidence>
<dbReference type="RefSeq" id="WP_230740888.1">
    <property type="nucleotide sequence ID" value="NZ_JAJNDB010000011.1"/>
</dbReference>
<feature type="transmembrane region" description="Helical" evidence="1">
    <location>
        <begin position="16"/>
        <end position="38"/>
    </location>
</feature>
<proteinExistence type="predicted"/>
<organism evidence="2 3">
    <name type="scientific">Actinomycetospora endophytica</name>
    <dbReference type="NCBI Taxonomy" id="2291215"/>
    <lineage>
        <taxon>Bacteria</taxon>
        <taxon>Bacillati</taxon>
        <taxon>Actinomycetota</taxon>
        <taxon>Actinomycetes</taxon>
        <taxon>Pseudonocardiales</taxon>
        <taxon>Pseudonocardiaceae</taxon>
        <taxon>Actinomycetospora</taxon>
    </lineage>
</organism>
<evidence type="ECO:0000313" key="3">
    <source>
        <dbReference type="Proteomes" id="UP001199469"/>
    </source>
</evidence>
<keyword evidence="3" id="KW-1185">Reference proteome</keyword>
<feature type="transmembrane region" description="Helical" evidence="1">
    <location>
        <begin position="45"/>
        <end position="65"/>
    </location>
</feature>
<dbReference type="EMBL" id="JAJNDB010000011">
    <property type="protein sequence ID" value="MCD2198183.1"/>
    <property type="molecule type" value="Genomic_DNA"/>
</dbReference>
<accession>A0ABS8PIS1</accession>